<organism evidence="1 2">
    <name type="scientific">Mesorhizobium plurifarium</name>
    <dbReference type="NCBI Taxonomy" id="69974"/>
    <lineage>
        <taxon>Bacteria</taxon>
        <taxon>Pseudomonadati</taxon>
        <taxon>Pseudomonadota</taxon>
        <taxon>Alphaproteobacteria</taxon>
        <taxon>Hyphomicrobiales</taxon>
        <taxon>Phyllobacteriaceae</taxon>
        <taxon>Mesorhizobium</taxon>
    </lineage>
</organism>
<proteinExistence type="predicted"/>
<protein>
    <submittedName>
        <fullName evidence="1">Uncharacterized protein</fullName>
    </submittedName>
</protein>
<evidence type="ECO:0000313" key="1">
    <source>
        <dbReference type="EMBL" id="CDX38515.1"/>
    </source>
</evidence>
<gene>
    <name evidence="1" type="ORF">MPLDJ20_230102</name>
</gene>
<dbReference type="EMBL" id="CCNB01000016">
    <property type="protein sequence ID" value="CDX38515.1"/>
    <property type="molecule type" value="Genomic_DNA"/>
</dbReference>
<sequence length="38" mass="4299">MISGNIQKTQVRFPNTMYFSQDFHVSLSASPGSQRKIP</sequence>
<dbReference type="Proteomes" id="UP000046373">
    <property type="component" value="Unassembled WGS sequence"/>
</dbReference>
<accession>A0A090GM88</accession>
<name>A0A090GM88_MESPL</name>
<dbReference type="AlphaFoldDB" id="A0A090GM88"/>
<evidence type="ECO:0000313" key="2">
    <source>
        <dbReference type="Proteomes" id="UP000046373"/>
    </source>
</evidence>
<reference evidence="1 2" key="1">
    <citation type="submission" date="2014-08" db="EMBL/GenBank/DDBJ databases">
        <authorList>
            <person name="Moulin Lionel"/>
        </authorList>
    </citation>
    <scope>NUCLEOTIDE SEQUENCE [LARGE SCALE GENOMIC DNA]</scope>
</reference>